<name>K8EBK4_9FIRM</name>
<dbReference type="EMBL" id="CAOS01000013">
    <property type="protein sequence ID" value="CCO09043.1"/>
    <property type="molecule type" value="Genomic_DNA"/>
</dbReference>
<keyword evidence="2" id="KW-1185">Reference proteome</keyword>
<dbReference type="STRING" id="1121428.DESHY_60215"/>
<dbReference type="AlphaFoldDB" id="K8EBK4"/>
<dbReference type="OrthoDB" id="1787311at2"/>
<evidence type="ECO:0000313" key="1">
    <source>
        <dbReference type="EMBL" id="CCO09043.1"/>
    </source>
</evidence>
<dbReference type="RefSeq" id="WP_008412798.1">
    <property type="nucleotide sequence ID" value="NZ_CAOS01000013.1"/>
</dbReference>
<evidence type="ECO:0000313" key="2">
    <source>
        <dbReference type="Proteomes" id="UP000009315"/>
    </source>
</evidence>
<sequence length="71" mass="8055">MKYRLNVIEAINRFREFNLSVAPVPGTSKYCISFPEGRSTLLKEKMLIEIAGKLKGEQASEIFQHLQASAR</sequence>
<protein>
    <submittedName>
        <fullName evidence="1">Putative NEDD8-activating enzyme E1 regulatory subunit</fullName>
    </submittedName>
</protein>
<dbReference type="Proteomes" id="UP000009315">
    <property type="component" value="Unassembled WGS sequence"/>
</dbReference>
<gene>
    <name evidence="1" type="ORF">DESHY_60215</name>
</gene>
<accession>K8EBK4</accession>
<comment type="caution">
    <text evidence="1">The sequence shown here is derived from an EMBL/GenBank/DDBJ whole genome shotgun (WGS) entry which is preliminary data.</text>
</comment>
<reference evidence="1 2" key="1">
    <citation type="journal article" date="2013" name="Genome Announc.">
        <title>Genome Sequence of the Sulfate-Reducing Bacterium Desulfotomaculum hydrothermale Lam5(T).</title>
        <authorList>
            <person name="Amin O."/>
            <person name="Fardeau M.L."/>
            <person name="Valette O."/>
            <person name="Hirschler-Rea A."/>
            <person name="Barbe V."/>
            <person name="Medigue C."/>
            <person name="Vacherie B."/>
            <person name="Ollivier B."/>
            <person name="Bertin P.N."/>
            <person name="Dolla A."/>
        </authorList>
    </citation>
    <scope>NUCLEOTIDE SEQUENCE [LARGE SCALE GENOMIC DNA]</scope>
    <source>
        <strain evidence="2">Lam5 / DSM 18033</strain>
    </source>
</reference>
<organism evidence="1 2">
    <name type="scientific">Desulforamulus hydrothermalis Lam5 = DSM 18033</name>
    <dbReference type="NCBI Taxonomy" id="1121428"/>
    <lineage>
        <taxon>Bacteria</taxon>
        <taxon>Bacillati</taxon>
        <taxon>Bacillota</taxon>
        <taxon>Clostridia</taxon>
        <taxon>Eubacteriales</taxon>
        <taxon>Peptococcaceae</taxon>
        <taxon>Desulforamulus</taxon>
    </lineage>
</organism>
<proteinExistence type="predicted"/>